<reference evidence="5" key="1">
    <citation type="journal article" date="2014" name="Int. J. Syst. Evol. Microbiol.">
        <title>Complete genome sequence of Corynebacterium casei LMG S-19264T (=DSM 44701T), isolated from a smear-ripened cheese.</title>
        <authorList>
            <consortium name="US DOE Joint Genome Institute (JGI-PGF)"/>
            <person name="Walter F."/>
            <person name="Albersmeier A."/>
            <person name="Kalinowski J."/>
            <person name="Ruckert C."/>
        </authorList>
    </citation>
    <scope>NUCLEOTIDE SEQUENCE</scope>
    <source>
        <strain evidence="5">CCM 8606</strain>
    </source>
</reference>
<proteinExistence type="predicted"/>
<dbReference type="EMBL" id="BMDH01000005">
    <property type="protein sequence ID" value="GGI15121.1"/>
    <property type="molecule type" value="Genomic_DNA"/>
</dbReference>
<gene>
    <name evidence="5" type="ORF">GCM10007377_14320</name>
</gene>
<dbReference type="Proteomes" id="UP000619536">
    <property type="component" value="Unassembled WGS sequence"/>
</dbReference>
<dbReference type="InterPro" id="IPR029479">
    <property type="entry name" value="Nitroreductase"/>
</dbReference>
<dbReference type="GO" id="GO:0034599">
    <property type="term" value="P:cellular response to oxidative stress"/>
    <property type="evidence" value="ECO:0007669"/>
    <property type="project" value="InterPro"/>
</dbReference>
<dbReference type="Gene3D" id="3.40.109.10">
    <property type="entry name" value="NADH Oxidase"/>
    <property type="match status" value="1"/>
</dbReference>
<dbReference type="GO" id="GO:0016491">
    <property type="term" value="F:oxidoreductase activity"/>
    <property type="evidence" value="ECO:0007669"/>
    <property type="project" value="UniProtKB-KW"/>
</dbReference>
<dbReference type="AlphaFoldDB" id="A0A8J3F056"/>
<dbReference type="Pfam" id="PF00881">
    <property type="entry name" value="Nitroreductase"/>
    <property type="match status" value="1"/>
</dbReference>
<accession>A0A8J3F056</accession>
<keyword evidence="3" id="KW-0560">Oxidoreductase</keyword>
<dbReference type="InterPro" id="IPR033877">
    <property type="entry name" value="Frm2/Hbn1"/>
</dbReference>
<name>A0A8J3F056_9BIFI</name>
<dbReference type="CDD" id="cd02140">
    <property type="entry name" value="Frm2-like"/>
    <property type="match status" value="1"/>
</dbReference>
<dbReference type="PANTHER" id="PTHR43035:SF1">
    <property type="entry name" value="FATTY ACID REPRESSION MUTANT PROTEIN 2-RELATED"/>
    <property type="match status" value="1"/>
</dbReference>
<comment type="subcellular location">
    <subcellularLocation>
        <location evidence="1">Cytoplasm</location>
    </subcellularLocation>
</comment>
<evidence type="ECO:0000256" key="3">
    <source>
        <dbReference type="ARBA" id="ARBA00023002"/>
    </source>
</evidence>
<dbReference type="GO" id="GO:0005737">
    <property type="term" value="C:cytoplasm"/>
    <property type="evidence" value="ECO:0007669"/>
    <property type="project" value="UniProtKB-SubCell"/>
</dbReference>
<organism evidence="5 6">
    <name type="scientific">Galliscardovia ingluviei</name>
    <dbReference type="NCBI Taxonomy" id="1769422"/>
    <lineage>
        <taxon>Bacteria</taxon>
        <taxon>Bacillati</taxon>
        <taxon>Actinomycetota</taxon>
        <taxon>Actinomycetes</taxon>
        <taxon>Bifidobacteriales</taxon>
        <taxon>Bifidobacteriaceae</taxon>
        <taxon>Galliscardovia</taxon>
    </lineage>
</organism>
<keyword evidence="2" id="KW-0963">Cytoplasm</keyword>
<evidence type="ECO:0000313" key="5">
    <source>
        <dbReference type="EMBL" id="GGI15121.1"/>
    </source>
</evidence>
<dbReference type="RefSeq" id="WP_188355604.1">
    <property type="nucleotide sequence ID" value="NZ_BMDH01000005.1"/>
</dbReference>
<dbReference type="PANTHER" id="PTHR43035">
    <property type="entry name" value="FATTY ACID REPRESSION MUTANT PROTEIN 2-RELATED"/>
    <property type="match status" value="1"/>
</dbReference>
<evidence type="ECO:0000256" key="1">
    <source>
        <dbReference type="ARBA" id="ARBA00004496"/>
    </source>
</evidence>
<keyword evidence="6" id="KW-1185">Reference proteome</keyword>
<dbReference type="SUPFAM" id="SSF55469">
    <property type="entry name" value="FMN-dependent nitroreductase-like"/>
    <property type="match status" value="1"/>
</dbReference>
<reference evidence="5" key="2">
    <citation type="submission" date="2020-09" db="EMBL/GenBank/DDBJ databases">
        <authorList>
            <person name="Sun Q."/>
            <person name="Sedlacek I."/>
        </authorList>
    </citation>
    <scope>NUCLEOTIDE SEQUENCE</scope>
    <source>
        <strain evidence="5">CCM 8606</strain>
    </source>
</reference>
<comment type="caution">
    <text evidence="5">The sequence shown here is derived from an EMBL/GenBank/DDBJ whole genome shotgun (WGS) entry which is preliminary data.</text>
</comment>
<protein>
    <submittedName>
        <fullName evidence="5">Nitroreductase</fullName>
    </submittedName>
</protein>
<sequence>MSALVDVLNKRHSQYVLDGNVTLSNDEIVKVIKDTAAAVPSAFNSNPQRMVIVFGEEHKALWNDIVLGALKNVTAEEQFAKTQEKIAGFAAAYGTVLFFDDTDVTKGLQENFPLYADNFPRWANEANGSLQLAVWTALAEAGLGASVQHYNPLIDDEVASHFNIPASWKLIAQMPFGHVVQATGAENHGDINERVRVIGE</sequence>
<evidence type="ECO:0000313" key="6">
    <source>
        <dbReference type="Proteomes" id="UP000619536"/>
    </source>
</evidence>
<dbReference type="FunFam" id="3.40.109.10:FF:000001">
    <property type="entry name" value="Nitroreductase family"/>
    <property type="match status" value="1"/>
</dbReference>
<dbReference type="InterPro" id="IPR000415">
    <property type="entry name" value="Nitroreductase-like"/>
</dbReference>
<evidence type="ECO:0000259" key="4">
    <source>
        <dbReference type="Pfam" id="PF00881"/>
    </source>
</evidence>
<feature type="domain" description="Nitroreductase" evidence="4">
    <location>
        <begin position="10"/>
        <end position="178"/>
    </location>
</feature>
<evidence type="ECO:0000256" key="2">
    <source>
        <dbReference type="ARBA" id="ARBA00022490"/>
    </source>
</evidence>